<reference evidence="1 2" key="1">
    <citation type="journal article" date="2016" name="Nat. Commun.">
        <title>Thousands of microbial genomes shed light on interconnected biogeochemical processes in an aquifer system.</title>
        <authorList>
            <person name="Anantharaman K."/>
            <person name="Brown C.T."/>
            <person name="Hug L.A."/>
            <person name="Sharon I."/>
            <person name="Castelle C.J."/>
            <person name="Probst A.J."/>
            <person name="Thomas B.C."/>
            <person name="Singh A."/>
            <person name="Wilkins M.J."/>
            <person name="Karaoz U."/>
            <person name="Brodie E.L."/>
            <person name="Williams K.H."/>
            <person name="Hubbard S.S."/>
            <person name="Banfield J.F."/>
        </authorList>
    </citation>
    <scope>NUCLEOTIDE SEQUENCE [LARGE SCALE GENOMIC DNA]</scope>
</reference>
<comment type="caution">
    <text evidence="1">The sequence shown here is derived from an EMBL/GenBank/DDBJ whole genome shotgun (WGS) entry which is preliminary data.</text>
</comment>
<protein>
    <submittedName>
        <fullName evidence="1">Uncharacterized protein</fullName>
    </submittedName>
</protein>
<dbReference type="EMBL" id="MFPV01000020">
    <property type="protein sequence ID" value="OGH62112.1"/>
    <property type="molecule type" value="Genomic_DNA"/>
</dbReference>
<dbReference type="Proteomes" id="UP000176329">
    <property type="component" value="Unassembled WGS sequence"/>
</dbReference>
<sequence length="59" mass="6469">MGKSKHMNKLKVGTMKVTVNGLTSARERAILKASQEAAEGKNIIGPFTPEEAIKFLRKL</sequence>
<name>A0A1F6LRU4_9BACT</name>
<dbReference type="AlphaFoldDB" id="A0A1F6LRU4"/>
<evidence type="ECO:0000313" key="2">
    <source>
        <dbReference type="Proteomes" id="UP000176329"/>
    </source>
</evidence>
<proteinExistence type="predicted"/>
<evidence type="ECO:0000313" key="1">
    <source>
        <dbReference type="EMBL" id="OGH62112.1"/>
    </source>
</evidence>
<organism evidence="1 2">
    <name type="scientific">Candidatus Magasanikbacteria bacterium RIFCSPHIGHO2_01_FULL_50_8</name>
    <dbReference type="NCBI Taxonomy" id="1798674"/>
    <lineage>
        <taxon>Bacteria</taxon>
        <taxon>Candidatus Magasanikiibacteriota</taxon>
    </lineage>
</organism>
<accession>A0A1F6LRU4</accession>
<gene>
    <name evidence="1" type="ORF">A2848_01390</name>
</gene>